<dbReference type="STRING" id="370979.SAMN05443663_10976"/>
<dbReference type="Proteomes" id="UP000184071">
    <property type="component" value="Unassembled WGS sequence"/>
</dbReference>
<accession>A0A1M5ULJ3</accession>
<protein>
    <submittedName>
        <fullName evidence="1">SIR2-like domain-containing protein</fullName>
    </submittedName>
</protein>
<sequence>MNNTRYENNSMKVLEDIIKKHKKVAFLIGNGPNLSANIMPSWKDLLKSASNNPIRFQVDGLSNTEVYDLVEINSDDPANIKNRIKDKLELKPSYDIGIHQRLMNLAILNGSPVLTTNFDEAFEKSINAELFHIESKTFTRFYPWKSYYGLNQLTLPTEGFGIWKIHGDVRYTDSIRLGLTDYMGSSERARKLIHNGEDRLFHGKRQEFWAGHQTWLHIWFNLPIVIFGLSYGIDEVFLRWLLIERKRYYNFSNKPMQVYYISKGFLLPSVSNLMQNLNVELININEYSEIYG</sequence>
<evidence type="ECO:0000313" key="1">
    <source>
        <dbReference type="EMBL" id="SHH63718.1"/>
    </source>
</evidence>
<evidence type="ECO:0000313" key="2">
    <source>
        <dbReference type="Proteomes" id="UP000184071"/>
    </source>
</evidence>
<dbReference type="Pfam" id="PF13289">
    <property type="entry name" value="SIR2_2"/>
    <property type="match status" value="1"/>
</dbReference>
<keyword evidence="2" id="KW-1185">Reference proteome</keyword>
<organism evidence="1 2">
    <name type="scientific">Flavobacterium defluvii</name>
    <dbReference type="NCBI Taxonomy" id="370979"/>
    <lineage>
        <taxon>Bacteria</taxon>
        <taxon>Pseudomonadati</taxon>
        <taxon>Bacteroidota</taxon>
        <taxon>Flavobacteriia</taxon>
        <taxon>Flavobacteriales</taxon>
        <taxon>Flavobacteriaceae</taxon>
        <taxon>Flavobacterium</taxon>
    </lineage>
</organism>
<dbReference type="AlphaFoldDB" id="A0A1M5ULJ3"/>
<reference evidence="2" key="1">
    <citation type="submission" date="2016-11" db="EMBL/GenBank/DDBJ databases">
        <authorList>
            <person name="Varghese N."/>
            <person name="Submissions S."/>
        </authorList>
    </citation>
    <scope>NUCLEOTIDE SEQUENCE [LARGE SCALE GENOMIC DNA]</scope>
    <source>
        <strain evidence="2">DSM 17963</strain>
    </source>
</reference>
<name>A0A1M5ULJ3_9FLAO</name>
<gene>
    <name evidence="1" type="ORF">SAMN05443663_10976</name>
</gene>
<dbReference type="EMBL" id="FQWC01000009">
    <property type="protein sequence ID" value="SHH63718.1"/>
    <property type="molecule type" value="Genomic_DNA"/>
</dbReference>
<proteinExistence type="predicted"/>